<keyword evidence="4" id="KW-1185">Reference proteome</keyword>
<dbReference type="GO" id="GO:0006935">
    <property type="term" value="P:chemotaxis"/>
    <property type="evidence" value="ECO:0007669"/>
    <property type="project" value="InterPro"/>
</dbReference>
<feature type="domain" description="Flagellar motor switch protein FliN-like C-terminal" evidence="2">
    <location>
        <begin position="3"/>
        <end position="73"/>
    </location>
</feature>
<name>A0A345YIE8_9SPHN</name>
<accession>A0A345YIE8</accession>
<dbReference type="InterPro" id="IPR036429">
    <property type="entry name" value="SpoA-like_sf"/>
</dbReference>
<dbReference type="KEGG" id="err:DVR09_14670"/>
<dbReference type="GO" id="GO:0009425">
    <property type="term" value="C:bacterial-type flagellum basal body"/>
    <property type="evidence" value="ECO:0007669"/>
    <property type="project" value="InterPro"/>
</dbReference>
<organism evidence="3 4">
    <name type="scientific">Erythrobacter aureus</name>
    <dbReference type="NCBI Taxonomy" id="2182384"/>
    <lineage>
        <taxon>Bacteria</taxon>
        <taxon>Pseudomonadati</taxon>
        <taxon>Pseudomonadota</taxon>
        <taxon>Alphaproteobacteria</taxon>
        <taxon>Sphingomonadales</taxon>
        <taxon>Erythrobacteraceae</taxon>
        <taxon>Erythrobacter/Porphyrobacter group</taxon>
        <taxon>Erythrobacter</taxon>
    </lineage>
</organism>
<keyword evidence="3" id="KW-0966">Cell projection</keyword>
<evidence type="ECO:0000313" key="4">
    <source>
        <dbReference type="Proteomes" id="UP000254508"/>
    </source>
</evidence>
<dbReference type="InterPro" id="IPR001543">
    <property type="entry name" value="FliN-like_C"/>
</dbReference>
<evidence type="ECO:0000256" key="1">
    <source>
        <dbReference type="ARBA" id="ARBA00009226"/>
    </source>
</evidence>
<dbReference type="Gene3D" id="2.30.330.10">
    <property type="entry name" value="SpoA-like"/>
    <property type="match status" value="1"/>
</dbReference>
<keyword evidence="3" id="KW-0969">Cilium</keyword>
<comment type="similarity">
    <text evidence="1">Belongs to the FliN/MopA/SpaO family.</text>
</comment>
<dbReference type="OrthoDB" id="7433116at2"/>
<evidence type="ECO:0000259" key="2">
    <source>
        <dbReference type="Pfam" id="PF01052"/>
    </source>
</evidence>
<geneLocation type="plasmid" evidence="3 4">
    <name>unnamed</name>
</geneLocation>
<keyword evidence="3" id="KW-0614">Plasmid</keyword>
<sequence>MSALNDVDVECTVMLGSTVLPIREVLKMSRGTIIPLDCQEKDPSVLVVNGRPVAKGQICVAGERMSLKVEEVVGKGN</sequence>
<dbReference type="SUPFAM" id="SSF101801">
    <property type="entry name" value="Surface presentation of antigens (SPOA)"/>
    <property type="match status" value="1"/>
</dbReference>
<keyword evidence="3" id="KW-0282">Flagellum</keyword>
<gene>
    <name evidence="3" type="ORF">DVR09_14670</name>
</gene>
<dbReference type="InterPro" id="IPR001172">
    <property type="entry name" value="FliN_T3SS_HrcQb"/>
</dbReference>
<dbReference type="EMBL" id="CP031358">
    <property type="protein sequence ID" value="AXK43700.1"/>
    <property type="molecule type" value="Genomic_DNA"/>
</dbReference>
<dbReference type="GO" id="GO:0071973">
    <property type="term" value="P:bacterial-type flagellum-dependent cell motility"/>
    <property type="evidence" value="ECO:0007669"/>
    <property type="project" value="InterPro"/>
</dbReference>
<proteinExistence type="inferred from homology"/>
<dbReference type="AlphaFoldDB" id="A0A345YIE8"/>
<dbReference type="Pfam" id="PF01052">
    <property type="entry name" value="FliMN_C"/>
    <property type="match status" value="1"/>
</dbReference>
<protein>
    <submittedName>
        <fullName evidence="3">Flagellar motor switch protein FliN</fullName>
    </submittedName>
</protein>
<dbReference type="Proteomes" id="UP000254508">
    <property type="component" value="Plasmid unnamed"/>
</dbReference>
<dbReference type="RefSeq" id="WP_115418013.1">
    <property type="nucleotide sequence ID" value="NZ_CP031358.1"/>
</dbReference>
<dbReference type="PRINTS" id="PR00956">
    <property type="entry name" value="FLGMOTORFLIN"/>
</dbReference>
<reference evidence="3 4" key="1">
    <citation type="submission" date="2018-07" db="EMBL/GenBank/DDBJ databases">
        <title>Genome sequence of Erythrobacter strain YH-07, an antagonistic bacterium isolated from Yellow Sea.</title>
        <authorList>
            <person name="Tang T."/>
            <person name="Liu Q."/>
            <person name="Sun X."/>
        </authorList>
    </citation>
    <scope>NUCLEOTIDE SEQUENCE [LARGE SCALE GENOMIC DNA]</scope>
    <source>
        <strain evidence="3 4">YH-07</strain>
        <plasmid evidence="3 4">unnamed</plasmid>
    </source>
</reference>
<evidence type="ECO:0000313" key="3">
    <source>
        <dbReference type="EMBL" id="AXK43700.1"/>
    </source>
</evidence>
<dbReference type="GO" id="GO:0003774">
    <property type="term" value="F:cytoskeletal motor activity"/>
    <property type="evidence" value="ECO:0007669"/>
    <property type="project" value="InterPro"/>
</dbReference>